<accession>A0A517KXB4</accession>
<comment type="similarity">
    <text evidence="1">Belongs to the short-chain dehydrogenases/reductases (SDR) family.</text>
</comment>
<dbReference type="Gene3D" id="3.40.50.720">
    <property type="entry name" value="NAD(P)-binding Rossmann-like Domain"/>
    <property type="match status" value="1"/>
</dbReference>
<name>A0A517KXB4_9PEZI</name>
<evidence type="ECO:0000256" key="3">
    <source>
        <dbReference type="ARBA" id="ARBA00023002"/>
    </source>
</evidence>
<dbReference type="PROSITE" id="PS00061">
    <property type="entry name" value="ADH_SHORT"/>
    <property type="match status" value="1"/>
</dbReference>
<dbReference type="InterPro" id="IPR036291">
    <property type="entry name" value="NAD(P)-bd_dom_sf"/>
</dbReference>
<keyword evidence="2" id="KW-0521">NADP</keyword>
<sequence length="363" mass="39107">MGEEYTKTSCVASIKQSPPVDFSKPFDIDWVEGKHILVTGGASGFGYGFCQKWAQAGASIIIADINTKAGSQAAINLKKETGNENIHFFHCDVTDWQSQAALFKEAARLSPHGGIDCVVANAGIAGKEPLHDRNKRLDAAEPKEPNLAVINVNLVGVLYTTYLALWWLEKNPGSKPCSPETDPAANKRDRHILLVGSIASLGPIVSQPLYGVSKHGVLGLFRTLRASAMLEGVRVNAIFPYFIETPILDAGARAVLAGGGMGKPEDVVDAASRLVADSSILGRGLCIGPKCKVKQQADGEWIVVSKESAGEERAIWEAYADDFEDTELFTQRLIKVLNGVVGMRGWIGMFKDLYGAIKYGIFG</sequence>
<evidence type="ECO:0008006" key="6">
    <source>
        <dbReference type="Google" id="ProtNLM"/>
    </source>
</evidence>
<dbReference type="OrthoDB" id="498125at2759"/>
<organism evidence="4 5">
    <name type="scientific">Venturia effusa</name>
    <dbReference type="NCBI Taxonomy" id="50376"/>
    <lineage>
        <taxon>Eukaryota</taxon>
        <taxon>Fungi</taxon>
        <taxon>Dikarya</taxon>
        <taxon>Ascomycota</taxon>
        <taxon>Pezizomycotina</taxon>
        <taxon>Dothideomycetes</taxon>
        <taxon>Pleosporomycetidae</taxon>
        <taxon>Venturiales</taxon>
        <taxon>Venturiaceae</taxon>
        <taxon>Venturia</taxon>
    </lineage>
</organism>
<dbReference type="InterPro" id="IPR002347">
    <property type="entry name" value="SDR_fam"/>
</dbReference>
<dbReference type="GO" id="GO:0005737">
    <property type="term" value="C:cytoplasm"/>
    <property type="evidence" value="ECO:0007669"/>
    <property type="project" value="TreeGrafter"/>
</dbReference>
<dbReference type="GO" id="GO:0016616">
    <property type="term" value="F:oxidoreductase activity, acting on the CH-OH group of donors, NAD or NADP as acceptor"/>
    <property type="evidence" value="ECO:0007669"/>
    <property type="project" value="TreeGrafter"/>
</dbReference>
<dbReference type="Proteomes" id="UP000316270">
    <property type="component" value="Chromosome 1"/>
</dbReference>
<evidence type="ECO:0000313" key="5">
    <source>
        <dbReference type="Proteomes" id="UP000316270"/>
    </source>
</evidence>
<gene>
    <name evidence="4" type="ORF">FKW77_009527</name>
</gene>
<evidence type="ECO:0000256" key="1">
    <source>
        <dbReference type="ARBA" id="ARBA00006484"/>
    </source>
</evidence>
<keyword evidence="5" id="KW-1185">Reference proteome</keyword>
<dbReference type="InterPro" id="IPR020904">
    <property type="entry name" value="Sc_DH/Rdtase_CS"/>
</dbReference>
<dbReference type="PRINTS" id="PR00081">
    <property type="entry name" value="GDHRDH"/>
</dbReference>
<proteinExistence type="inferred from homology"/>
<reference evidence="4 5" key="1">
    <citation type="submission" date="2019-07" db="EMBL/GenBank/DDBJ databases">
        <title>Finished genome of Venturia effusa.</title>
        <authorList>
            <person name="Young C.A."/>
            <person name="Cox M.P."/>
            <person name="Ganley A.R.D."/>
            <person name="David W.J."/>
        </authorList>
    </citation>
    <scope>NUCLEOTIDE SEQUENCE [LARGE SCALE GENOMIC DNA]</scope>
    <source>
        <strain evidence="5">albino</strain>
    </source>
</reference>
<dbReference type="EMBL" id="CP042185">
    <property type="protein sequence ID" value="QDS68028.1"/>
    <property type="molecule type" value="Genomic_DNA"/>
</dbReference>
<dbReference type="STRING" id="50376.A0A517KXB4"/>
<dbReference type="Pfam" id="PF00106">
    <property type="entry name" value="adh_short"/>
    <property type="match status" value="1"/>
</dbReference>
<dbReference type="PANTHER" id="PTHR44229:SF4">
    <property type="entry name" value="15-HYDROXYPROSTAGLANDIN DEHYDROGENASE [NAD(+)]"/>
    <property type="match status" value="1"/>
</dbReference>
<evidence type="ECO:0000256" key="2">
    <source>
        <dbReference type="ARBA" id="ARBA00022857"/>
    </source>
</evidence>
<dbReference type="PANTHER" id="PTHR44229">
    <property type="entry name" value="15-HYDROXYPROSTAGLANDIN DEHYDROGENASE [NAD(+)]"/>
    <property type="match status" value="1"/>
</dbReference>
<protein>
    <recommendedName>
        <fullName evidence="6">NAD(P)-binding protein</fullName>
    </recommendedName>
</protein>
<dbReference type="SUPFAM" id="SSF51735">
    <property type="entry name" value="NAD(P)-binding Rossmann-fold domains"/>
    <property type="match status" value="1"/>
</dbReference>
<evidence type="ECO:0000313" key="4">
    <source>
        <dbReference type="EMBL" id="QDS68028.1"/>
    </source>
</evidence>
<keyword evidence="3" id="KW-0560">Oxidoreductase</keyword>
<dbReference type="AlphaFoldDB" id="A0A517KXB4"/>